<comment type="caution">
    <text evidence="1">The sequence shown here is derived from an EMBL/GenBank/DDBJ whole genome shotgun (WGS) entry which is preliminary data.</text>
</comment>
<dbReference type="EMBL" id="CM042884">
    <property type="protein sequence ID" value="KAI4369015.1"/>
    <property type="molecule type" value="Genomic_DNA"/>
</dbReference>
<protein>
    <submittedName>
        <fullName evidence="1">Uncharacterized protein</fullName>
    </submittedName>
</protein>
<organism evidence="1 2">
    <name type="scientific">Melastoma candidum</name>
    <dbReference type="NCBI Taxonomy" id="119954"/>
    <lineage>
        <taxon>Eukaryota</taxon>
        <taxon>Viridiplantae</taxon>
        <taxon>Streptophyta</taxon>
        <taxon>Embryophyta</taxon>
        <taxon>Tracheophyta</taxon>
        <taxon>Spermatophyta</taxon>
        <taxon>Magnoliopsida</taxon>
        <taxon>eudicotyledons</taxon>
        <taxon>Gunneridae</taxon>
        <taxon>Pentapetalae</taxon>
        <taxon>rosids</taxon>
        <taxon>malvids</taxon>
        <taxon>Myrtales</taxon>
        <taxon>Melastomataceae</taxon>
        <taxon>Melastomatoideae</taxon>
        <taxon>Melastomateae</taxon>
        <taxon>Melastoma</taxon>
    </lineage>
</organism>
<evidence type="ECO:0000313" key="2">
    <source>
        <dbReference type="Proteomes" id="UP001057402"/>
    </source>
</evidence>
<sequence>MTRNVPAERLKHFVNELEILTRLCHENFVTVNGCTSSCGLSAALAHPNEYLHTNRHSNSIDGDMKTNNILLDKNFRVKVADFGISRLFPNDVTHVSTAPQGTPGSADPEYPQCYQLTENGDVNSFSIVLVELLSSKPAVDLSRDNHEINLANFAINRIWRHLLDEVRPCTSILVRTRYAQYGYINGRVGFPVPATG</sequence>
<name>A0ACB9QQU6_9MYRT</name>
<keyword evidence="2" id="KW-1185">Reference proteome</keyword>
<reference evidence="2" key="1">
    <citation type="journal article" date="2023" name="Front. Plant Sci.">
        <title>Chromosomal-level genome assembly of Melastoma candidum provides insights into trichome evolution.</title>
        <authorList>
            <person name="Zhong Y."/>
            <person name="Wu W."/>
            <person name="Sun C."/>
            <person name="Zou P."/>
            <person name="Liu Y."/>
            <person name="Dai S."/>
            <person name="Zhou R."/>
        </authorList>
    </citation>
    <scope>NUCLEOTIDE SEQUENCE [LARGE SCALE GENOMIC DNA]</scope>
</reference>
<evidence type="ECO:0000313" key="1">
    <source>
        <dbReference type="EMBL" id="KAI4369015.1"/>
    </source>
</evidence>
<dbReference type="Proteomes" id="UP001057402">
    <property type="component" value="Chromosome 5"/>
</dbReference>
<gene>
    <name evidence="1" type="ORF">MLD38_017509</name>
</gene>
<proteinExistence type="predicted"/>
<accession>A0ACB9QQU6</accession>